<keyword evidence="1" id="KW-1133">Transmembrane helix</keyword>
<accession>A0A3M7RV02</accession>
<name>A0A3M7RV02_BRAPC</name>
<organism evidence="2 3">
    <name type="scientific">Brachionus plicatilis</name>
    <name type="common">Marine rotifer</name>
    <name type="synonym">Brachionus muelleri</name>
    <dbReference type="NCBI Taxonomy" id="10195"/>
    <lineage>
        <taxon>Eukaryota</taxon>
        <taxon>Metazoa</taxon>
        <taxon>Spiralia</taxon>
        <taxon>Gnathifera</taxon>
        <taxon>Rotifera</taxon>
        <taxon>Eurotatoria</taxon>
        <taxon>Monogononta</taxon>
        <taxon>Pseudotrocha</taxon>
        <taxon>Ploima</taxon>
        <taxon>Brachionidae</taxon>
        <taxon>Brachionus</taxon>
    </lineage>
</organism>
<evidence type="ECO:0000313" key="2">
    <source>
        <dbReference type="EMBL" id="RNA27322.1"/>
    </source>
</evidence>
<evidence type="ECO:0000313" key="3">
    <source>
        <dbReference type="Proteomes" id="UP000276133"/>
    </source>
</evidence>
<keyword evidence="1" id="KW-0812">Transmembrane</keyword>
<proteinExistence type="predicted"/>
<evidence type="ECO:0008006" key="4">
    <source>
        <dbReference type="Google" id="ProtNLM"/>
    </source>
</evidence>
<feature type="transmembrane region" description="Helical" evidence="1">
    <location>
        <begin position="37"/>
        <end position="57"/>
    </location>
</feature>
<gene>
    <name evidence="2" type="ORF">BpHYR1_034313</name>
</gene>
<sequence>MLHLFWRHLLMLTLKSISVLFKFFWMDYYSQNKKINLIKKNLNIIFIRFFFGIYYIFVEKKKSFTEDSLNLCARLQQKAKCLRQKLNLFWANLNWFCRQSQGPNQDNEPSKSKLEIPFKYRKYANY</sequence>
<dbReference type="AlphaFoldDB" id="A0A3M7RV02"/>
<feature type="transmembrane region" description="Helical" evidence="1">
    <location>
        <begin position="6"/>
        <end position="25"/>
    </location>
</feature>
<keyword evidence="1" id="KW-0472">Membrane</keyword>
<evidence type="ECO:0000256" key="1">
    <source>
        <dbReference type="SAM" id="Phobius"/>
    </source>
</evidence>
<comment type="caution">
    <text evidence="2">The sequence shown here is derived from an EMBL/GenBank/DDBJ whole genome shotgun (WGS) entry which is preliminary data.</text>
</comment>
<keyword evidence="3" id="KW-1185">Reference proteome</keyword>
<reference evidence="2 3" key="1">
    <citation type="journal article" date="2018" name="Sci. Rep.">
        <title>Genomic signatures of local adaptation to the degree of environmental predictability in rotifers.</title>
        <authorList>
            <person name="Franch-Gras L."/>
            <person name="Hahn C."/>
            <person name="Garcia-Roger E.M."/>
            <person name="Carmona M.J."/>
            <person name="Serra M."/>
            <person name="Gomez A."/>
        </authorList>
    </citation>
    <scope>NUCLEOTIDE SEQUENCE [LARGE SCALE GENOMIC DNA]</scope>
    <source>
        <strain evidence="2">HYR1</strain>
    </source>
</reference>
<dbReference type="Proteomes" id="UP000276133">
    <property type="component" value="Unassembled WGS sequence"/>
</dbReference>
<protein>
    <recommendedName>
        <fullName evidence="4">Transmembrane protein</fullName>
    </recommendedName>
</protein>
<dbReference type="EMBL" id="REGN01002563">
    <property type="protein sequence ID" value="RNA27322.1"/>
    <property type="molecule type" value="Genomic_DNA"/>
</dbReference>